<feature type="domain" description="Pterin-binding" evidence="17">
    <location>
        <begin position="470"/>
        <end position="780"/>
    </location>
</feature>
<keyword evidence="9 16" id="KW-0479">Metal-binding</keyword>
<dbReference type="GO" id="GO:0004150">
    <property type="term" value="F:dihydroneopterin aldolase activity"/>
    <property type="evidence" value="ECO:0007669"/>
    <property type="project" value="UniProtKB-UniRule"/>
</dbReference>
<evidence type="ECO:0000256" key="4">
    <source>
        <dbReference type="ARBA" id="ARBA00004763"/>
    </source>
</evidence>
<dbReference type="GO" id="GO:0016301">
    <property type="term" value="F:kinase activity"/>
    <property type="evidence" value="ECO:0007669"/>
    <property type="project" value="UniProtKB-UniRule"/>
</dbReference>
<evidence type="ECO:0000256" key="15">
    <source>
        <dbReference type="ARBA" id="ARBA00023268"/>
    </source>
</evidence>
<keyword evidence="16" id="KW-0456">Lyase</keyword>
<dbReference type="InterPro" id="IPR043133">
    <property type="entry name" value="GTP-CH-I_C/QueF"/>
</dbReference>
<dbReference type="InterPro" id="IPR006157">
    <property type="entry name" value="FolB_dom"/>
</dbReference>
<gene>
    <name evidence="18" type="ORF">AC631_02476</name>
</gene>
<reference evidence="18 19" key="1">
    <citation type="submission" date="2015-11" db="EMBL/GenBank/DDBJ databases">
        <title>The genome of Debaryomyces fabryi.</title>
        <authorList>
            <person name="Tafer H."/>
            <person name="Lopandic K."/>
        </authorList>
    </citation>
    <scope>NUCLEOTIDE SEQUENCE [LARGE SCALE GENOMIC DNA]</scope>
    <source>
        <strain evidence="18 19">CBS 789</strain>
    </source>
</reference>
<evidence type="ECO:0000256" key="12">
    <source>
        <dbReference type="ARBA" id="ARBA00022840"/>
    </source>
</evidence>
<dbReference type="PROSITE" id="PS50972">
    <property type="entry name" value="PTERIN_BINDING"/>
    <property type="match status" value="1"/>
</dbReference>
<evidence type="ECO:0000256" key="5">
    <source>
        <dbReference type="ARBA" id="ARBA00005051"/>
    </source>
</evidence>
<dbReference type="GO" id="GO:0046872">
    <property type="term" value="F:metal ion binding"/>
    <property type="evidence" value="ECO:0007669"/>
    <property type="project" value="UniProtKB-UniRule"/>
</dbReference>
<evidence type="ECO:0000313" key="19">
    <source>
        <dbReference type="Proteomes" id="UP000054251"/>
    </source>
</evidence>
<evidence type="ECO:0000256" key="9">
    <source>
        <dbReference type="ARBA" id="ARBA00022723"/>
    </source>
</evidence>
<keyword evidence="13 16" id="KW-0460">Magnesium</keyword>
<comment type="similarity">
    <text evidence="16">In the central section; belongs to the HPPK family.</text>
</comment>
<dbReference type="GO" id="GO:0005740">
    <property type="term" value="C:mitochondrial envelope"/>
    <property type="evidence" value="ECO:0007669"/>
    <property type="project" value="TreeGrafter"/>
</dbReference>
<keyword evidence="10 16" id="KW-0547">Nucleotide-binding</keyword>
<evidence type="ECO:0000256" key="7">
    <source>
        <dbReference type="ARBA" id="ARBA00009951"/>
    </source>
</evidence>
<dbReference type="GO" id="GO:0046654">
    <property type="term" value="P:tetrahydrofolate biosynthetic process"/>
    <property type="evidence" value="ECO:0007669"/>
    <property type="project" value="UniProtKB-UniRule"/>
</dbReference>
<evidence type="ECO:0000256" key="10">
    <source>
        <dbReference type="ARBA" id="ARBA00022741"/>
    </source>
</evidence>
<dbReference type="NCBIfam" id="TIGR01498">
    <property type="entry name" value="folK"/>
    <property type="match status" value="1"/>
</dbReference>
<dbReference type="InterPro" id="IPR011005">
    <property type="entry name" value="Dihydropteroate_synth-like_sf"/>
</dbReference>
<dbReference type="InterPro" id="IPR000550">
    <property type="entry name" value="Hppk"/>
</dbReference>
<evidence type="ECO:0000256" key="13">
    <source>
        <dbReference type="ARBA" id="ARBA00022842"/>
    </source>
</evidence>
<dbReference type="NCBIfam" id="TIGR01496">
    <property type="entry name" value="DHPS"/>
    <property type="match status" value="1"/>
</dbReference>
<dbReference type="OrthoDB" id="615426at2759"/>
<dbReference type="Pfam" id="PF00809">
    <property type="entry name" value="Pterin_bind"/>
    <property type="match status" value="2"/>
</dbReference>
<name>A0A0V1Q030_9ASCO</name>
<comment type="cofactor">
    <cofactor evidence="3 16">
        <name>Mg(2+)</name>
        <dbReference type="ChEBI" id="CHEBI:18420"/>
    </cofactor>
</comment>
<dbReference type="SUPFAM" id="SSF55620">
    <property type="entry name" value="Tetrahydrobiopterin biosynthesis enzymes-like"/>
    <property type="match status" value="2"/>
</dbReference>
<evidence type="ECO:0000313" key="18">
    <source>
        <dbReference type="EMBL" id="KSA01795.1"/>
    </source>
</evidence>
<dbReference type="PANTHER" id="PTHR20941:SF1">
    <property type="entry name" value="FOLIC ACID SYNTHESIS PROTEIN FOL1"/>
    <property type="match status" value="1"/>
</dbReference>
<dbReference type="InterPro" id="IPR035907">
    <property type="entry name" value="Hppk_sf"/>
</dbReference>
<keyword evidence="15" id="KW-0511">Multifunctional enzyme</keyword>
<dbReference type="AlphaFoldDB" id="A0A0V1Q030"/>
<dbReference type="PROSITE" id="PS00792">
    <property type="entry name" value="DHPS_1"/>
    <property type="match status" value="1"/>
</dbReference>
<comment type="similarity">
    <text evidence="6 16">In the N-terminal section; belongs to the DHNA family.</text>
</comment>
<keyword evidence="11 16" id="KW-0418">Kinase</keyword>
<dbReference type="SUPFAM" id="SSF51717">
    <property type="entry name" value="Dihydropteroate synthetase-like"/>
    <property type="match status" value="1"/>
</dbReference>
<comment type="catalytic activity">
    <reaction evidence="2">
        <text>6-hydroxymethyl-7,8-dihydropterin + ATP = (7,8-dihydropterin-6-yl)methyl diphosphate + AMP + H(+)</text>
        <dbReference type="Rhea" id="RHEA:11412"/>
        <dbReference type="ChEBI" id="CHEBI:15378"/>
        <dbReference type="ChEBI" id="CHEBI:30616"/>
        <dbReference type="ChEBI" id="CHEBI:44841"/>
        <dbReference type="ChEBI" id="CHEBI:72950"/>
        <dbReference type="ChEBI" id="CHEBI:456215"/>
        <dbReference type="EC" id="2.7.6.3"/>
    </reaction>
</comment>
<dbReference type="GO" id="GO:0003848">
    <property type="term" value="F:2-amino-4-hydroxy-6-hydroxymethyldihydropteridine diphosphokinase activity"/>
    <property type="evidence" value="ECO:0007669"/>
    <property type="project" value="UniProtKB-UniRule"/>
</dbReference>
<evidence type="ECO:0000256" key="14">
    <source>
        <dbReference type="ARBA" id="ARBA00022909"/>
    </source>
</evidence>
<protein>
    <recommendedName>
        <fullName evidence="16">Folic acid synthesis protein fol1</fullName>
    </recommendedName>
</protein>
<dbReference type="PROSITE" id="PS00794">
    <property type="entry name" value="HPPK"/>
    <property type="match status" value="1"/>
</dbReference>
<dbReference type="PROSITE" id="PS00793">
    <property type="entry name" value="DHPS_2"/>
    <property type="match status" value="1"/>
</dbReference>
<dbReference type="InterPro" id="IPR006390">
    <property type="entry name" value="DHP_synth_dom"/>
</dbReference>
<dbReference type="Proteomes" id="UP000054251">
    <property type="component" value="Unassembled WGS sequence"/>
</dbReference>
<dbReference type="InterPro" id="IPR016261">
    <property type="entry name" value="Folic_acid_synth"/>
</dbReference>
<comment type="caution">
    <text evidence="18">The sequence shown here is derived from an EMBL/GenBank/DDBJ whole genome shotgun (WGS) entry which is preliminary data.</text>
</comment>
<dbReference type="GO" id="GO:0004156">
    <property type="term" value="F:dihydropteroate synthase activity"/>
    <property type="evidence" value="ECO:0007669"/>
    <property type="project" value="UniProtKB-UniRule"/>
</dbReference>
<dbReference type="PIRSF" id="PIRSF000741">
    <property type="entry name" value="Folic_acid_synth"/>
    <property type="match status" value="1"/>
</dbReference>
<keyword evidence="14 16" id="KW-0289">Folate biosynthesis</keyword>
<dbReference type="CDD" id="cd00739">
    <property type="entry name" value="DHPS"/>
    <property type="match status" value="1"/>
</dbReference>
<dbReference type="InterPro" id="IPR000489">
    <property type="entry name" value="Pterin-binding_dom"/>
</dbReference>
<dbReference type="SUPFAM" id="SSF55083">
    <property type="entry name" value="6-hydroxymethyl-7,8-dihydropterin pyrophosphokinase, HPPK"/>
    <property type="match status" value="1"/>
</dbReference>
<evidence type="ECO:0000259" key="17">
    <source>
        <dbReference type="PROSITE" id="PS50972"/>
    </source>
</evidence>
<dbReference type="Pfam" id="PF01288">
    <property type="entry name" value="HPPK"/>
    <property type="match status" value="1"/>
</dbReference>
<dbReference type="GeneID" id="26839485"/>
<evidence type="ECO:0000256" key="6">
    <source>
        <dbReference type="ARBA" id="ARBA00009640"/>
    </source>
</evidence>
<dbReference type="FunFam" id="3.20.20.20:FF:000014">
    <property type="entry name" value="Folic acid synthesis protein fol1"/>
    <property type="match status" value="1"/>
</dbReference>
<dbReference type="Gene3D" id="3.30.70.560">
    <property type="entry name" value="7,8-Dihydro-6-hydroxymethylpterin-pyrophosphokinase HPPK"/>
    <property type="match status" value="1"/>
</dbReference>
<keyword evidence="19" id="KW-1185">Reference proteome</keyword>
<evidence type="ECO:0000256" key="3">
    <source>
        <dbReference type="ARBA" id="ARBA00001946"/>
    </source>
</evidence>
<accession>A0A0V1Q030</accession>
<comment type="pathway">
    <text evidence="5">Cofactor biosynthesis; tetrahydrofolate biosynthesis; 2-amino-4-hydroxy-6-hydroxymethyl-7,8-dihydropteridine diphosphate from 7,8-dihydroneopterin triphosphate: step 4/4.</text>
</comment>
<evidence type="ECO:0000256" key="16">
    <source>
        <dbReference type="PIRNR" id="PIRNR000741"/>
    </source>
</evidence>
<keyword evidence="8 16" id="KW-0808">Transferase</keyword>
<dbReference type="Gene3D" id="3.20.20.20">
    <property type="entry name" value="Dihydropteroate synthase-like"/>
    <property type="match status" value="1"/>
</dbReference>
<comment type="similarity">
    <text evidence="7 16">In the C-terminal section; belongs to the DHPS family.</text>
</comment>
<dbReference type="PANTHER" id="PTHR20941">
    <property type="entry name" value="FOLATE SYNTHESIS PROTEINS"/>
    <property type="match status" value="1"/>
</dbReference>
<evidence type="ECO:0000256" key="11">
    <source>
        <dbReference type="ARBA" id="ARBA00022777"/>
    </source>
</evidence>
<proteinExistence type="inferred from homology"/>
<dbReference type="RefSeq" id="XP_015467897.1">
    <property type="nucleotide sequence ID" value="XM_015611306.1"/>
</dbReference>
<evidence type="ECO:0000256" key="1">
    <source>
        <dbReference type="ARBA" id="ARBA00000012"/>
    </source>
</evidence>
<dbReference type="Gene3D" id="3.30.1130.10">
    <property type="match status" value="2"/>
</dbReference>
<dbReference type="GO" id="GO:0005524">
    <property type="term" value="F:ATP binding"/>
    <property type="evidence" value="ECO:0007669"/>
    <property type="project" value="UniProtKB-UniRule"/>
</dbReference>
<evidence type="ECO:0000256" key="2">
    <source>
        <dbReference type="ARBA" id="ARBA00000198"/>
    </source>
</evidence>
<dbReference type="EMBL" id="LMYN01000043">
    <property type="protein sequence ID" value="KSA01795.1"/>
    <property type="molecule type" value="Genomic_DNA"/>
</dbReference>
<dbReference type="CDD" id="cd00483">
    <property type="entry name" value="HPPK"/>
    <property type="match status" value="1"/>
</dbReference>
<comment type="catalytic activity">
    <reaction evidence="1">
        <text>(7,8-dihydropterin-6-yl)methyl diphosphate + 4-aminobenzoate = 7,8-dihydropteroate + diphosphate</text>
        <dbReference type="Rhea" id="RHEA:19949"/>
        <dbReference type="ChEBI" id="CHEBI:17836"/>
        <dbReference type="ChEBI" id="CHEBI:17839"/>
        <dbReference type="ChEBI" id="CHEBI:33019"/>
        <dbReference type="ChEBI" id="CHEBI:72950"/>
        <dbReference type="EC" id="2.5.1.15"/>
    </reaction>
</comment>
<comment type="function">
    <text evidence="16">Catalyzes three sequential steps of tetrahydrofolate biosynthesis.</text>
</comment>
<comment type="pathway">
    <text evidence="4">Cofactor biosynthesis; tetrahydrofolate biosynthesis; 7,8-dihydrofolate from 2-amino-4-hydroxy-6-hydroxymethyl-7,8-dihydropteridine diphosphate and 4-aminobenzoate: step 1/2.</text>
</comment>
<dbReference type="SMART" id="SM00905">
    <property type="entry name" value="FolB"/>
    <property type="match status" value="2"/>
</dbReference>
<organism evidence="18 19">
    <name type="scientific">Debaryomyces fabryi</name>
    <dbReference type="NCBI Taxonomy" id="58627"/>
    <lineage>
        <taxon>Eukaryota</taxon>
        <taxon>Fungi</taxon>
        <taxon>Dikarya</taxon>
        <taxon>Ascomycota</taxon>
        <taxon>Saccharomycotina</taxon>
        <taxon>Pichiomycetes</taxon>
        <taxon>Debaryomycetaceae</taxon>
        <taxon>Debaryomyces</taxon>
    </lineage>
</organism>
<dbReference type="UniPathway" id="UPA00077">
    <property type="reaction ID" value="UER00155"/>
</dbReference>
<keyword evidence="12 16" id="KW-0067">ATP-binding</keyword>
<dbReference type="Pfam" id="PF02152">
    <property type="entry name" value="FolB"/>
    <property type="match status" value="2"/>
</dbReference>
<dbReference type="InterPro" id="IPR045031">
    <property type="entry name" value="DHP_synth-like"/>
</dbReference>
<dbReference type="GO" id="GO:0046656">
    <property type="term" value="P:folic acid biosynthetic process"/>
    <property type="evidence" value="ECO:0007669"/>
    <property type="project" value="UniProtKB-UniRule"/>
</dbReference>
<dbReference type="NCBIfam" id="TIGR00526">
    <property type="entry name" value="folB_dom"/>
    <property type="match status" value="2"/>
</dbReference>
<evidence type="ECO:0000256" key="8">
    <source>
        <dbReference type="ARBA" id="ARBA00022679"/>
    </source>
</evidence>
<sequence length="790" mass="87972">MLQDTVFINNLASIAITGKDAWNRPTPQPITISVSLNTDFHQASVTDNLKYSLNYAVISRNIAEYMKANEHKNFKSLGSIAESVGEIVLDDKKGGGHQAVVSIKSNKSEIRADSIEYKMCRSRTGDIEIPDEINVYGLKLLTVIGVFTFERLQRQIVDIDISIKLKKNANISIHKIIDELTLYVESSNFKTVEALVMKVGQLIIQNYGEGIQNVSATVTKPNAITFTDGVGVSSNMSETSFKDVDPITDIGAIAKSTPNFNLPTSLEDSKFNKYDEHIAYIAIGSNQENQLSNINDALQLLSSYDIKLLATSSLYISKPMYFKDQPDFYNAAIKISFKNKTPHDLLKVLKEIEYDHVKRVKEFDNGPRTIDLDILLIDDIILNTDDLVVPHKSMLERTFVLQPLCELLGPDVLHPVSAEPLHNHSRQLFTSETNELIQESSNLLQIVPIPRLEDTKNPLKFDHVENKHKTLIMGILNITPDSFSDGGKNYHKSIDEILENASQLIEQGADILDIGGVSTRPGSVEPSVQEELERLLPVVKAIRESSNNALSQCVISIDTYRAKIAEECLLAGADIINDISMGLYDDDMFDVVAKYGCPYIMNHTRGTPQTMSKLANYESNTNEDIIEYLDDPVTGHHISLPKPDVDNLIKGVSRELGLQILKSFNKGVKKWQVILDPGIGFAKNLPQNINVIKYASAFKNYSMLVNQRDDNDHINHSYISFSGLCTLLGPSRKKFLGTICNEPVASERVISTAASVMACIQQKTDIIRVHDVSDMKKTCLTGDAIYKGIY</sequence>